<dbReference type="InterPro" id="IPR006776">
    <property type="entry name" value="SsgB"/>
</dbReference>
<keyword evidence="6" id="KW-0131">Cell cycle</keyword>
<dbReference type="Pfam" id="PF04686">
    <property type="entry name" value="SsgA"/>
    <property type="match status" value="1"/>
</dbReference>
<dbReference type="EMBL" id="JAYFSI010000014">
    <property type="protein sequence ID" value="MEA5366053.1"/>
    <property type="molecule type" value="Genomic_DNA"/>
</dbReference>
<keyword evidence="4" id="KW-0749">Sporulation</keyword>
<keyword evidence="8" id="KW-1185">Reference proteome</keyword>
<sequence length="124" mass="13528">MIIATKARIGGYQFDANLSYDVTRPDVITVLFLTRTPVMWILGRDLLADGLMNPAGEGDVRIAPSPATDEVAVEIRTRHGRAFVRLLWDPVAGFVRATYGRVPRGTEYANVDWDQLLPAAGGGS</sequence>
<evidence type="ECO:0000256" key="1">
    <source>
        <dbReference type="ARBA" id="ARBA00004431"/>
    </source>
</evidence>
<comment type="similarity">
    <text evidence="2">Belongs to the SsgA family.</text>
</comment>
<evidence type="ECO:0000256" key="4">
    <source>
        <dbReference type="ARBA" id="ARBA00022969"/>
    </source>
</evidence>
<dbReference type="Proteomes" id="UP001304298">
    <property type="component" value="Unassembled WGS sequence"/>
</dbReference>
<gene>
    <name evidence="7" type="ORF">VA596_41450</name>
</gene>
<proteinExistence type="inferred from homology"/>
<evidence type="ECO:0000313" key="8">
    <source>
        <dbReference type="Proteomes" id="UP001304298"/>
    </source>
</evidence>
<accession>A0ABU5RIE2</accession>
<keyword evidence="3" id="KW-0132">Cell division</keyword>
<comment type="subcellular location">
    <subcellularLocation>
        <location evidence="1">Cell septum</location>
    </subcellularLocation>
</comment>
<evidence type="ECO:0000313" key="7">
    <source>
        <dbReference type="EMBL" id="MEA5366053.1"/>
    </source>
</evidence>
<evidence type="ECO:0000256" key="6">
    <source>
        <dbReference type="ARBA" id="ARBA00023306"/>
    </source>
</evidence>
<dbReference type="InterPro" id="IPR038658">
    <property type="entry name" value="SsgB_sf"/>
</dbReference>
<reference evidence="7 8" key="1">
    <citation type="submission" date="2023-12" db="EMBL/GenBank/DDBJ databases">
        <title>Amycolatopsis sp. V23-08.</title>
        <authorList>
            <person name="Somphong A."/>
        </authorList>
    </citation>
    <scope>NUCLEOTIDE SEQUENCE [LARGE SCALE GENOMIC DNA]</scope>
    <source>
        <strain evidence="7 8">V23-08</strain>
    </source>
</reference>
<keyword evidence="5" id="KW-0717">Septation</keyword>
<comment type="caution">
    <text evidence="7">The sequence shown here is derived from an EMBL/GenBank/DDBJ whole genome shotgun (WGS) entry which is preliminary data.</text>
</comment>
<evidence type="ECO:0000256" key="2">
    <source>
        <dbReference type="ARBA" id="ARBA00009323"/>
    </source>
</evidence>
<protein>
    <submittedName>
        <fullName evidence="7">SsgA family sporulation/cell division regulator</fullName>
    </submittedName>
</protein>
<evidence type="ECO:0000256" key="3">
    <source>
        <dbReference type="ARBA" id="ARBA00022618"/>
    </source>
</evidence>
<organism evidence="7 8">
    <name type="scientific">Amycolatopsis heterodermiae</name>
    <dbReference type="NCBI Taxonomy" id="3110235"/>
    <lineage>
        <taxon>Bacteria</taxon>
        <taxon>Bacillati</taxon>
        <taxon>Actinomycetota</taxon>
        <taxon>Actinomycetes</taxon>
        <taxon>Pseudonocardiales</taxon>
        <taxon>Pseudonocardiaceae</taxon>
        <taxon>Amycolatopsis</taxon>
    </lineage>
</organism>
<name>A0ABU5RIE2_9PSEU</name>
<dbReference type="RefSeq" id="WP_323335028.1">
    <property type="nucleotide sequence ID" value="NZ_JAYFSI010000014.1"/>
</dbReference>
<evidence type="ECO:0000256" key="5">
    <source>
        <dbReference type="ARBA" id="ARBA00023210"/>
    </source>
</evidence>
<dbReference type="Gene3D" id="2.30.31.20">
    <property type="entry name" value="Sporulation-specific cell division protein SsgB"/>
    <property type="match status" value="1"/>
</dbReference>